<keyword evidence="1" id="KW-0732">Signal</keyword>
<dbReference type="InterPro" id="IPR011936">
    <property type="entry name" value="Myxo_disulph_rpt"/>
</dbReference>
<dbReference type="InterPro" id="IPR016187">
    <property type="entry name" value="CTDL_fold"/>
</dbReference>
<dbReference type="AlphaFoldDB" id="A0A9X3ESM9"/>
<evidence type="ECO:0000313" key="4">
    <source>
        <dbReference type="EMBL" id="MCY1009151.1"/>
    </source>
</evidence>
<comment type="caution">
    <text evidence="4">The sequence shown here is derived from an EMBL/GenBank/DDBJ whole genome shotgun (WGS) entry which is preliminary data.</text>
</comment>
<name>A0A9X3ESM9_9BACT</name>
<organism evidence="4 5">
    <name type="scientific">Nannocystis pusilla</name>
    <dbReference type="NCBI Taxonomy" id="889268"/>
    <lineage>
        <taxon>Bacteria</taxon>
        <taxon>Pseudomonadati</taxon>
        <taxon>Myxococcota</taxon>
        <taxon>Polyangia</taxon>
        <taxon>Nannocystales</taxon>
        <taxon>Nannocystaceae</taxon>
        <taxon>Nannocystis</taxon>
    </lineage>
</organism>
<gene>
    <name evidence="4" type="ORF">OV079_27020</name>
</gene>
<sequence>MCGDGVEDPGESCDDGNADDDDACLAGCVPATCGDGELWAGNEQCDDGALNGAYGYCSDDCSGPGPRCGDMIRNGAEECDDGNLFDDDDCSNECLAPRIVFATATTFTGALGGLDGADAKCAEAAQFIDLPPDVQWAAWLSDARSDPATGGRFDTLYSGYYKLTTGAVVAHGWGELTTLPLTTGIGVDEAGNMLDIPAPVWSNTFRNGTRIGADHCDSWTSSIDGTLGRLGVAGPTNMTWSDAPANNPAACSQLFHLYCFQQTAPL</sequence>
<evidence type="ECO:0000313" key="5">
    <source>
        <dbReference type="Proteomes" id="UP001150924"/>
    </source>
</evidence>
<dbReference type="SUPFAM" id="SSF56436">
    <property type="entry name" value="C-type lectin-like"/>
    <property type="match status" value="1"/>
</dbReference>
<evidence type="ECO:0000256" key="1">
    <source>
        <dbReference type="ARBA" id="ARBA00022729"/>
    </source>
</evidence>
<keyword evidence="5" id="KW-1185">Reference proteome</keyword>
<evidence type="ECO:0000256" key="3">
    <source>
        <dbReference type="ARBA" id="ARBA00023157"/>
    </source>
</evidence>
<dbReference type="Proteomes" id="UP001150924">
    <property type="component" value="Unassembled WGS sequence"/>
</dbReference>
<accession>A0A9X3ESM9</accession>
<dbReference type="InterPro" id="IPR016186">
    <property type="entry name" value="C-type_lectin-like/link_sf"/>
</dbReference>
<dbReference type="EMBL" id="JAPNKE010000002">
    <property type="protein sequence ID" value="MCY1009151.1"/>
    <property type="molecule type" value="Genomic_DNA"/>
</dbReference>
<protein>
    <recommendedName>
        <fullName evidence="6">Myxococcus cysteine-rich repeat-containing protein</fullName>
    </recommendedName>
</protein>
<dbReference type="Gene3D" id="3.10.100.10">
    <property type="entry name" value="Mannose-Binding Protein A, subunit A"/>
    <property type="match status" value="1"/>
</dbReference>
<proteinExistence type="predicted"/>
<evidence type="ECO:0000256" key="2">
    <source>
        <dbReference type="ARBA" id="ARBA00022737"/>
    </source>
</evidence>
<keyword evidence="2" id="KW-0677">Repeat</keyword>
<keyword evidence="3" id="KW-1015">Disulfide bond</keyword>
<dbReference type="RefSeq" id="WP_267771810.1">
    <property type="nucleotide sequence ID" value="NZ_JAPNKE010000002.1"/>
</dbReference>
<dbReference type="NCBIfam" id="TIGR02232">
    <property type="entry name" value="myxo_disulf_rpt"/>
    <property type="match status" value="1"/>
</dbReference>
<evidence type="ECO:0008006" key="6">
    <source>
        <dbReference type="Google" id="ProtNLM"/>
    </source>
</evidence>
<reference evidence="4" key="1">
    <citation type="submission" date="2022-11" db="EMBL/GenBank/DDBJ databases">
        <title>Minimal conservation of predation-associated metabolite biosynthetic gene clusters underscores biosynthetic potential of Myxococcota including descriptions for ten novel species: Archangium lansinium sp. nov., Myxococcus landrumus sp. nov., Nannocystis bai.</title>
        <authorList>
            <person name="Ahearne A."/>
            <person name="Stevens C."/>
            <person name="Phillips K."/>
        </authorList>
    </citation>
    <scope>NUCLEOTIDE SEQUENCE</scope>
    <source>
        <strain evidence="4">Na p29</strain>
    </source>
</reference>